<feature type="domain" description="Type I restriction modification DNA specificity" evidence="5">
    <location>
        <begin position="37"/>
        <end position="186"/>
    </location>
</feature>
<evidence type="ECO:0000259" key="5">
    <source>
        <dbReference type="Pfam" id="PF01420"/>
    </source>
</evidence>
<dbReference type="GO" id="GO:0003677">
    <property type="term" value="F:DNA binding"/>
    <property type="evidence" value="ECO:0007669"/>
    <property type="project" value="UniProtKB-KW"/>
</dbReference>
<dbReference type="AlphaFoldDB" id="A0A1F8BHS4"/>
<proteinExistence type="inferred from homology"/>
<dbReference type="SUPFAM" id="SSF116734">
    <property type="entry name" value="DNA methylase specificity domain"/>
    <property type="match status" value="2"/>
</dbReference>
<evidence type="ECO:0000313" key="6">
    <source>
        <dbReference type="EMBL" id="OGM63614.1"/>
    </source>
</evidence>
<reference evidence="6 7" key="1">
    <citation type="journal article" date="2016" name="Nat. Commun.">
        <title>Thousands of microbial genomes shed light on interconnected biogeochemical processes in an aquifer system.</title>
        <authorList>
            <person name="Anantharaman K."/>
            <person name="Brown C.T."/>
            <person name="Hug L.A."/>
            <person name="Sharon I."/>
            <person name="Castelle C.J."/>
            <person name="Probst A.J."/>
            <person name="Thomas B.C."/>
            <person name="Singh A."/>
            <person name="Wilkins M.J."/>
            <person name="Karaoz U."/>
            <person name="Brodie E.L."/>
            <person name="Williams K.H."/>
            <person name="Hubbard S.S."/>
            <person name="Banfield J.F."/>
        </authorList>
    </citation>
    <scope>NUCLEOTIDE SEQUENCE [LARGE SCALE GENOMIC DNA]</scope>
</reference>
<accession>A0A1F8BHS4</accession>
<evidence type="ECO:0000256" key="4">
    <source>
        <dbReference type="SAM" id="Coils"/>
    </source>
</evidence>
<dbReference type="InterPro" id="IPR000055">
    <property type="entry name" value="Restrct_endonuc_typeI_TRD"/>
</dbReference>
<gene>
    <name evidence="6" type="ORF">A2893_02675</name>
</gene>
<dbReference type="Gene3D" id="1.10.287.1120">
    <property type="entry name" value="Bipartite methylase S protein"/>
    <property type="match status" value="1"/>
</dbReference>
<evidence type="ECO:0000313" key="7">
    <source>
        <dbReference type="Proteomes" id="UP000176725"/>
    </source>
</evidence>
<evidence type="ECO:0000256" key="3">
    <source>
        <dbReference type="ARBA" id="ARBA00023125"/>
    </source>
</evidence>
<dbReference type="InterPro" id="IPR052021">
    <property type="entry name" value="Type-I_RS_S_subunit"/>
</dbReference>
<dbReference type="PANTHER" id="PTHR30408:SF12">
    <property type="entry name" value="TYPE I RESTRICTION ENZYME MJAVIII SPECIFICITY SUBUNIT"/>
    <property type="match status" value="1"/>
</dbReference>
<feature type="domain" description="Type I restriction modification DNA specificity" evidence="5">
    <location>
        <begin position="243"/>
        <end position="393"/>
    </location>
</feature>
<dbReference type="GO" id="GO:0009307">
    <property type="term" value="P:DNA restriction-modification system"/>
    <property type="evidence" value="ECO:0007669"/>
    <property type="project" value="UniProtKB-KW"/>
</dbReference>
<comment type="caution">
    <text evidence="6">The sequence shown here is derived from an EMBL/GenBank/DDBJ whole genome shotgun (WGS) entry which is preliminary data.</text>
</comment>
<name>A0A1F8BHS4_9BACT</name>
<keyword evidence="4" id="KW-0175">Coiled coil</keyword>
<dbReference type="STRING" id="1802521.A2893_02675"/>
<dbReference type="Proteomes" id="UP000176725">
    <property type="component" value="Unassembled WGS sequence"/>
</dbReference>
<evidence type="ECO:0000256" key="2">
    <source>
        <dbReference type="ARBA" id="ARBA00022747"/>
    </source>
</evidence>
<dbReference type="Gene3D" id="3.90.220.20">
    <property type="entry name" value="DNA methylase specificity domains"/>
    <property type="match status" value="2"/>
</dbReference>
<organism evidence="6 7">
    <name type="scientific">Candidatus Woesebacteria bacterium RIFCSPLOWO2_01_FULL_39_25</name>
    <dbReference type="NCBI Taxonomy" id="1802521"/>
    <lineage>
        <taxon>Bacteria</taxon>
        <taxon>Candidatus Woeseibacteriota</taxon>
    </lineage>
</organism>
<feature type="coiled-coil region" evidence="4">
    <location>
        <begin position="169"/>
        <end position="200"/>
    </location>
</feature>
<protein>
    <recommendedName>
        <fullName evidence="5">Type I restriction modification DNA specificity domain-containing protein</fullName>
    </recommendedName>
</protein>
<dbReference type="Pfam" id="PF01420">
    <property type="entry name" value="Methylase_S"/>
    <property type="match status" value="2"/>
</dbReference>
<comment type="similarity">
    <text evidence="1">Belongs to the type-I restriction system S methylase family.</text>
</comment>
<keyword evidence="3" id="KW-0238">DNA-binding</keyword>
<dbReference type="PANTHER" id="PTHR30408">
    <property type="entry name" value="TYPE-1 RESTRICTION ENZYME ECOKI SPECIFICITY PROTEIN"/>
    <property type="match status" value="1"/>
</dbReference>
<dbReference type="InterPro" id="IPR044946">
    <property type="entry name" value="Restrct_endonuc_typeI_TRD_sf"/>
</dbReference>
<dbReference type="EMBL" id="MGHH01000016">
    <property type="protein sequence ID" value="OGM63614.1"/>
    <property type="molecule type" value="Genomic_DNA"/>
</dbReference>
<evidence type="ECO:0000256" key="1">
    <source>
        <dbReference type="ARBA" id="ARBA00010923"/>
    </source>
</evidence>
<keyword evidence="2" id="KW-0680">Restriction system</keyword>
<sequence>MSLKLQNIPKGYKQTEVGVIPEDWRVEPLNKNIIFVNGKAHEQNIVDFGKYIVINSKFISSDGEVKKYSDKCIQPVYRDNITMVMSDVPNGKAIAKCFYVDQNNTYTLNQRICSMKSISDDSRYLFLQINRNPYFLSFDDGVKQTNLRKDDILKCLVKIPNDINEQKIIANSLLNVQELIEKLEKLIEKKKAIKQGAMQELVTGKKRLPGFSGERKSILLGKSAQIKARIGWQGLTTAEYMTEGDYYLITGTEFDNGFINWDKCFYVDKKRYDQDTYIQIKENDVLITKDGTIGKVAFIGKVLKPATLNSGVFVIRPLNESFHPKFLFYILQSDVFDKFLSQLSAGSTINHLYQKNFVNFNFNAPPSIEEQEAIAKIISEIDIEIVALEQKLIKYRQIKTGMMQQLLTGKIRLVN</sequence>